<name>A0A2U3AET3_9BACL</name>
<dbReference type="AlphaFoldDB" id="A0A2U3AET3"/>
<protein>
    <submittedName>
        <fullName evidence="2">Dimeric dUTPase (All-alpha-NTP-PPase superfamily)</fullName>
    </submittedName>
    <submittedName>
        <fullName evidence="1">Uncharacterized protein conserved in bacteria</fullName>
    </submittedName>
</protein>
<dbReference type="EMBL" id="SNZG01000008">
    <property type="protein sequence ID" value="TDR40523.1"/>
    <property type="molecule type" value="Genomic_DNA"/>
</dbReference>
<evidence type="ECO:0000313" key="2">
    <source>
        <dbReference type="EMBL" id="TDR40523.1"/>
    </source>
</evidence>
<dbReference type="InterPro" id="IPR016947">
    <property type="entry name" value="UCP030140"/>
</dbReference>
<dbReference type="OrthoDB" id="5506143at2"/>
<keyword evidence="4" id="KW-1185">Reference proteome</keyword>
<dbReference type="Proteomes" id="UP000294641">
    <property type="component" value="Unassembled WGS sequence"/>
</dbReference>
<dbReference type="InterPro" id="IPR014871">
    <property type="entry name" value="dUTPase/dCTP_pyrophosphatase"/>
</dbReference>
<dbReference type="PIRSF" id="PIRSF030140">
    <property type="entry name" value="UCP030140"/>
    <property type="match status" value="1"/>
</dbReference>
<dbReference type="Gene3D" id="1.10.4010.10">
    <property type="entry name" value="Type II deoxyuridine triphosphatase"/>
    <property type="match status" value="1"/>
</dbReference>
<gene>
    <name evidence="2" type="ORF">DFR61_10835</name>
    <name evidence="1" type="ORF">NCTC10597_01980</name>
</gene>
<reference evidence="1 3" key="1">
    <citation type="submission" date="2018-06" db="EMBL/GenBank/DDBJ databases">
        <authorList>
            <consortium name="Pathogen Informatics"/>
            <person name="Doyle S."/>
        </authorList>
    </citation>
    <scope>NUCLEOTIDE SEQUENCE [LARGE SCALE GENOMIC DNA]</scope>
    <source>
        <strain evidence="1 3">NCTC10597</strain>
    </source>
</reference>
<evidence type="ECO:0000313" key="3">
    <source>
        <dbReference type="Proteomes" id="UP000254330"/>
    </source>
</evidence>
<dbReference type="EMBL" id="UGNP01000001">
    <property type="protein sequence ID" value="STX10262.1"/>
    <property type="molecule type" value="Genomic_DNA"/>
</dbReference>
<evidence type="ECO:0000313" key="4">
    <source>
        <dbReference type="Proteomes" id="UP000294641"/>
    </source>
</evidence>
<dbReference type="Pfam" id="PF08761">
    <property type="entry name" value="dUTPase_2"/>
    <property type="match status" value="1"/>
</dbReference>
<reference evidence="2 4" key="2">
    <citation type="submission" date="2019-03" db="EMBL/GenBank/DDBJ databases">
        <title>Genomic Encyclopedia of Type Strains, Phase IV (KMG-IV): sequencing the most valuable type-strain genomes for metagenomic binning, comparative biology and taxonomic classification.</title>
        <authorList>
            <person name="Goeker M."/>
        </authorList>
    </citation>
    <scope>NUCLEOTIDE SEQUENCE [LARGE SCALE GENOMIC DNA]</scope>
    <source>
        <strain evidence="2 4">DSM 20580</strain>
    </source>
</reference>
<comment type="caution">
    <text evidence="1">The sequence shown here is derived from an EMBL/GenBank/DDBJ whole genome shotgun (WGS) entry which is preliminary data.</text>
</comment>
<dbReference type="SUPFAM" id="SSF101386">
    <property type="entry name" value="all-alpha NTP pyrophosphatases"/>
    <property type="match status" value="1"/>
</dbReference>
<dbReference type="CDD" id="cd11527">
    <property type="entry name" value="NTP-PPase_dUTPase"/>
    <property type="match status" value="1"/>
</dbReference>
<sequence length="161" mass="18937">MNLQKLFTMQEQLDAYIVETKKIDFDVFREKTLALLVELGELANETRCFKFWSEKGPSEDAVILEEFVDSIHFLLSLGIMRDFTHLEEWPKDARENSLTELFLQTQKSIIVFADDVTLPNYEEIWKCYGAIARSLKFDEESIIQAYISKNEENYARQRTGY</sequence>
<accession>A0A2U3AET3</accession>
<dbReference type="RefSeq" id="WP_109349015.1">
    <property type="nucleotide sequence ID" value="NZ_BJUE01000004.1"/>
</dbReference>
<evidence type="ECO:0000313" key="1">
    <source>
        <dbReference type="EMBL" id="STX10262.1"/>
    </source>
</evidence>
<organism evidence="1 3">
    <name type="scientific">Kurthia zopfii</name>
    <dbReference type="NCBI Taxonomy" id="1650"/>
    <lineage>
        <taxon>Bacteria</taxon>
        <taxon>Bacillati</taxon>
        <taxon>Bacillota</taxon>
        <taxon>Bacilli</taxon>
        <taxon>Bacillales</taxon>
        <taxon>Caryophanaceae</taxon>
        <taxon>Kurthia</taxon>
    </lineage>
</organism>
<proteinExistence type="predicted"/>
<dbReference type="Proteomes" id="UP000254330">
    <property type="component" value="Unassembled WGS sequence"/>
</dbReference>